<dbReference type="SUPFAM" id="SSF50022">
    <property type="entry name" value="ISP domain"/>
    <property type="match status" value="1"/>
</dbReference>
<keyword evidence="4" id="KW-0411">Iron-sulfur</keyword>
<evidence type="ECO:0000313" key="7">
    <source>
        <dbReference type="Proteomes" id="UP000533476"/>
    </source>
</evidence>
<dbReference type="SUPFAM" id="SSF56281">
    <property type="entry name" value="Metallo-hydrolase/oxidoreductase"/>
    <property type="match status" value="1"/>
</dbReference>
<keyword evidence="1" id="KW-0001">2Fe-2S</keyword>
<evidence type="ECO:0000256" key="2">
    <source>
        <dbReference type="ARBA" id="ARBA00022723"/>
    </source>
</evidence>
<dbReference type="InterPro" id="IPR036922">
    <property type="entry name" value="Rieske_2Fe-2S_sf"/>
</dbReference>
<reference evidence="6 7" key="1">
    <citation type="submission" date="2020-04" db="EMBL/GenBank/DDBJ databases">
        <authorList>
            <person name="Zhang R."/>
            <person name="Schippers A."/>
        </authorList>
    </citation>
    <scope>NUCLEOTIDE SEQUENCE [LARGE SCALE GENOMIC DNA]</scope>
    <source>
        <strain evidence="6 7">DSM 109850</strain>
    </source>
</reference>
<evidence type="ECO:0000256" key="3">
    <source>
        <dbReference type="ARBA" id="ARBA00023004"/>
    </source>
</evidence>
<gene>
    <name evidence="6" type="ORF">HIJ39_13375</name>
</gene>
<dbReference type="Pfam" id="PF00355">
    <property type="entry name" value="Rieske"/>
    <property type="match status" value="1"/>
</dbReference>
<dbReference type="GO" id="GO:0051537">
    <property type="term" value="F:2 iron, 2 sulfur cluster binding"/>
    <property type="evidence" value="ECO:0007669"/>
    <property type="project" value="UniProtKB-KW"/>
</dbReference>
<keyword evidence="3" id="KW-0408">Iron</keyword>
<dbReference type="Pfam" id="PF25451">
    <property type="entry name" value="SCP2_Rv3818"/>
    <property type="match status" value="1"/>
</dbReference>
<dbReference type="AlphaFoldDB" id="A0A7Y0Q3F1"/>
<dbReference type="RefSeq" id="WP_169100508.1">
    <property type="nucleotide sequence ID" value="NZ_JABBVZ010000048.1"/>
</dbReference>
<evidence type="ECO:0000313" key="6">
    <source>
        <dbReference type="EMBL" id="NMP23330.1"/>
    </source>
</evidence>
<evidence type="ECO:0000256" key="4">
    <source>
        <dbReference type="ARBA" id="ARBA00023014"/>
    </source>
</evidence>
<dbReference type="InterPro" id="IPR057330">
    <property type="entry name" value="SCP2_Rv3818"/>
</dbReference>
<dbReference type="Gene3D" id="3.60.15.10">
    <property type="entry name" value="Ribonuclease Z/Hydroxyacylglutathione hydrolase-like"/>
    <property type="match status" value="1"/>
</dbReference>
<dbReference type="InterPro" id="IPR036866">
    <property type="entry name" value="RibonucZ/Hydroxyglut_hydro"/>
</dbReference>
<dbReference type="GO" id="GO:0016787">
    <property type="term" value="F:hydrolase activity"/>
    <property type="evidence" value="ECO:0007669"/>
    <property type="project" value="UniProtKB-KW"/>
</dbReference>
<feature type="domain" description="Rieske" evidence="5">
    <location>
        <begin position="454"/>
        <end position="515"/>
    </location>
</feature>
<comment type="caution">
    <text evidence="6">The sequence shown here is derived from an EMBL/GenBank/DDBJ whole genome shotgun (WGS) entry which is preliminary data.</text>
</comment>
<dbReference type="GO" id="GO:0004497">
    <property type="term" value="F:monooxygenase activity"/>
    <property type="evidence" value="ECO:0007669"/>
    <property type="project" value="UniProtKB-ARBA"/>
</dbReference>
<dbReference type="Pfam" id="PF13483">
    <property type="entry name" value="Lactamase_B_3"/>
    <property type="match status" value="1"/>
</dbReference>
<keyword evidence="6" id="KW-0378">Hydrolase</keyword>
<dbReference type="PROSITE" id="PS51296">
    <property type="entry name" value="RIESKE"/>
    <property type="match status" value="1"/>
</dbReference>
<dbReference type="GO" id="GO:0046872">
    <property type="term" value="F:metal ion binding"/>
    <property type="evidence" value="ECO:0007669"/>
    <property type="project" value="UniProtKB-KW"/>
</dbReference>
<proteinExistence type="predicted"/>
<keyword evidence="2" id="KW-0479">Metal-binding</keyword>
<accession>A0A7Y0Q3F1</accession>
<evidence type="ECO:0000259" key="5">
    <source>
        <dbReference type="PROSITE" id="PS51296"/>
    </source>
</evidence>
<sequence length="515" mass="59402">MRITYLGHAGLFLETENGSILCDPWFNPAYFGSWWPFPANDHIDLERIAHPTYLYISHLHQDHYDAEFLREVVDKSTTVLLPNYPVTALKEALMGLGFTDFRTLPDGEVTPLQGRLKVAIWPLTAPADGPLGDSYLFVDDGETKLVNLNDARPRNLDDVRDLGPIDVLFLQFSGAIWYPMVYDVDDETMAQLGRSKRQSEMHRAETFIRMVDARHVFPSAGPPCFLDEDLFQWNDLYNDETNTFPDQTVFLQKLKADGIDTGHLALPGTDIVVTPQTLTIAHHFPESVEDVFNDKESYLRRYQARTHERLAAEKARWPEPGPDFFTELKDFLEPVMALADLTARQIKASIVLDWGEGAAELNFLRRRILPWDGSPARYYFRMESKVLAACVTWRLVDWVNSLFLSMRFRARRDGEYNEAVYTFFKCLSPDRIQFAEGYWIETHADKELWQCGDYMVQRRCPHMKADLRRFASVDNHGILTCHMHGWQFELATGRCLNADDRVLYTRPVEGADKEL</sequence>
<dbReference type="InterPro" id="IPR017941">
    <property type="entry name" value="Rieske_2Fe-2S"/>
</dbReference>
<name>A0A7Y0Q3F1_9FIRM</name>
<dbReference type="EMBL" id="JABBVZ010000048">
    <property type="protein sequence ID" value="NMP23330.1"/>
    <property type="molecule type" value="Genomic_DNA"/>
</dbReference>
<dbReference type="Proteomes" id="UP000533476">
    <property type="component" value="Unassembled WGS sequence"/>
</dbReference>
<organism evidence="6 7">
    <name type="scientific">Sulfobacillus harzensis</name>
    <dbReference type="NCBI Taxonomy" id="2729629"/>
    <lineage>
        <taxon>Bacteria</taxon>
        <taxon>Bacillati</taxon>
        <taxon>Bacillota</taxon>
        <taxon>Clostridia</taxon>
        <taxon>Eubacteriales</taxon>
        <taxon>Clostridiales Family XVII. Incertae Sedis</taxon>
        <taxon>Sulfobacillus</taxon>
    </lineage>
</organism>
<evidence type="ECO:0000256" key="1">
    <source>
        <dbReference type="ARBA" id="ARBA00022714"/>
    </source>
</evidence>
<protein>
    <submittedName>
        <fullName evidence="6">MBL fold metallo-hydrolase</fullName>
    </submittedName>
</protein>
<dbReference type="GO" id="GO:0016705">
    <property type="term" value="F:oxidoreductase activity, acting on paired donors, with incorporation or reduction of molecular oxygen"/>
    <property type="evidence" value="ECO:0007669"/>
    <property type="project" value="UniProtKB-ARBA"/>
</dbReference>
<dbReference type="Gene3D" id="2.102.10.10">
    <property type="entry name" value="Rieske [2Fe-2S] iron-sulphur domain"/>
    <property type="match status" value="1"/>
</dbReference>
<keyword evidence="7" id="KW-1185">Reference proteome</keyword>